<evidence type="ECO:0000256" key="10">
    <source>
        <dbReference type="ARBA" id="ARBA00023136"/>
    </source>
</evidence>
<dbReference type="GO" id="GO:0030424">
    <property type="term" value="C:axon"/>
    <property type="evidence" value="ECO:0007669"/>
    <property type="project" value="TreeGrafter"/>
</dbReference>
<keyword evidence="5" id="KW-0479">Metal-binding</keyword>
<evidence type="ECO:0000256" key="6">
    <source>
        <dbReference type="ARBA" id="ARBA00022775"/>
    </source>
</evidence>
<feature type="transmembrane region" description="Helical" evidence="13">
    <location>
        <begin position="32"/>
        <end position="51"/>
    </location>
</feature>
<accession>A0A401PDR7</accession>
<keyword evidence="2" id="KW-0813">Transport</keyword>
<dbReference type="SUPFAM" id="SSF161070">
    <property type="entry name" value="SNF-like"/>
    <property type="match status" value="1"/>
</dbReference>
<feature type="transmembrane region" description="Helical" evidence="13">
    <location>
        <begin position="57"/>
        <end position="77"/>
    </location>
</feature>
<dbReference type="OMA" id="DNNVIRW"/>
<organism evidence="14 15">
    <name type="scientific">Scyliorhinus torazame</name>
    <name type="common">Cloudy catshark</name>
    <name type="synonym">Catulus torazame</name>
    <dbReference type="NCBI Taxonomy" id="75743"/>
    <lineage>
        <taxon>Eukaryota</taxon>
        <taxon>Metazoa</taxon>
        <taxon>Chordata</taxon>
        <taxon>Craniata</taxon>
        <taxon>Vertebrata</taxon>
        <taxon>Chondrichthyes</taxon>
        <taxon>Elasmobranchii</taxon>
        <taxon>Galeomorphii</taxon>
        <taxon>Galeoidea</taxon>
        <taxon>Carcharhiniformes</taxon>
        <taxon>Scyliorhinidae</taxon>
        <taxon>Scyliorhinus</taxon>
    </lineage>
</organism>
<keyword evidence="6" id="KW-0532">Neurotransmitter transport</keyword>
<name>A0A401PDR7_SCYTO</name>
<dbReference type="Pfam" id="PF00209">
    <property type="entry name" value="SNF"/>
    <property type="match status" value="1"/>
</dbReference>
<dbReference type="GO" id="GO:0042734">
    <property type="term" value="C:presynaptic membrane"/>
    <property type="evidence" value="ECO:0007669"/>
    <property type="project" value="TreeGrafter"/>
</dbReference>
<keyword evidence="12" id="KW-0325">Glycoprotein</keyword>
<reference evidence="14 15" key="1">
    <citation type="journal article" date="2018" name="Nat. Ecol. Evol.">
        <title>Shark genomes provide insights into elasmobranch evolution and the origin of vertebrates.</title>
        <authorList>
            <person name="Hara Y"/>
            <person name="Yamaguchi K"/>
            <person name="Onimaru K"/>
            <person name="Kadota M"/>
            <person name="Koyanagi M"/>
            <person name="Keeley SD"/>
            <person name="Tatsumi K"/>
            <person name="Tanaka K"/>
            <person name="Motone F"/>
            <person name="Kageyama Y"/>
            <person name="Nozu R"/>
            <person name="Adachi N"/>
            <person name="Nishimura O"/>
            <person name="Nakagawa R"/>
            <person name="Tanegashima C"/>
            <person name="Kiyatake I"/>
            <person name="Matsumoto R"/>
            <person name="Murakumo K"/>
            <person name="Nishida K"/>
            <person name="Terakita A"/>
            <person name="Kuratani S"/>
            <person name="Sato K"/>
            <person name="Hyodo S Kuraku.S."/>
        </authorList>
    </citation>
    <scope>NUCLEOTIDE SEQUENCE [LARGE SCALE GENOMIC DNA]</scope>
</reference>
<dbReference type="InterPro" id="IPR037272">
    <property type="entry name" value="SNS_sf"/>
</dbReference>
<evidence type="ECO:0000313" key="14">
    <source>
        <dbReference type="EMBL" id="GCB71249.1"/>
    </source>
</evidence>
<evidence type="ECO:0000256" key="8">
    <source>
        <dbReference type="ARBA" id="ARBA00022989"/>
    </source>
</evidence>
<dbReference type="EMBL" id="BFAA01004843">
    <property type="protein sequence ID" value="GCB71249.1"/>
    <property type="molecule type" value="Genomic_DNA"/>
</dbReference>
<protein>
    <submittedName>
        <fullName evidence="14">Uncharacterized protein</fullName>
    </submittedName>
</protein>
<keyword evidence="10 13" id="KW-0472">Membrane</keyword>
<keyword evidence="4 13" id="KW-0812">Transmembrane</keyword>
<dbReference type="STRING" id="75743.A0A401PDR7"/>
<dbReference type="GO" id="GO:0005334">
    <property type="term" value="F:norepinephrine:sodium symporter activity"/>
    <property type="evidence" value="ECO:0007669"/>
    <property type="project" value="TreeGrafter"/>
</dbReference>
<sequence>MFVKHLQITRRGVLHLHESAGIHNLGLPRWQLSLCLLVVVIIIYFSLWKGVKTSGKVVWITATMPYMVLLVLLIHGITLPGAMNGIRAYLSIDFERLKEAQVDCSPFLHWID</sequence>
<keyword evidence="3" id="KW-1003">Cell membrane</keyword>
<evidence type="ECO:0000256" key="2">
    <source>
        <dbReference type="ARBA" id="ARBA00022448"/>
    </source>
</evidence>
<keyword evidence="9" id="KW-0915">Sodium</keyword>
<keyword evidence="8 13" id="KW-1133">Transmembrane helix</keyword>
<dbReference type="GO" id="GO:0046872">
    <property type="term" value="F:metal ion binding"/>
    <property type="evidence" value="ECO:0007669"/>
    <property type="project" value="UniProtKB-KW"/>
</dbReference>
<evidence type="ECO:0000256" key="4">
    <source>
        <dbReference type="ARBA" id="ARBA00022692"/>
    </source>
</evidence>
<dbReference type="GO" id="GO:0005330">
    <property type="term" value="F:dopamine:sodium symporter activity"/>
    <property type="evidence" value="ECO:0007669"/>
    <property type="project" value="TreeGrafter"/>
</dbReference>
<evidence type="ECO:0000313" key="15">
    <source>
        <dbReference type="Proteomes" id="UP000288216"/>
    </source>
</evidence>
<dbReference type="GO" id="GO:0032809">
    <property type="term" value="C:neuronal cell body membrane"/>
    <property type="evidence" value="ECO:0007669"/>
    <property type="project" value="TreeGrafter"/>
</dbReference>
<evidence type="ECO:0000256" key="1">
    <source>
        <dbReference type="ARBA" id="ARBA00004651"/>
    </source>
</evidence>
<dbReference type="OrthoDB" id="6581954at2759"/>
<evidence type="ECO:0000256" key="3">
    <source>
        <dbReference type="ARBA" id="ARBA00022475"/>
    </source>
</evidence>
<dbReference type="PANTHER" id="PTHR11616">
    <property type="entry name" value="SODIUM/CHLORIDE DEPENDENT TRANSPORTER"/>
    <property type="match status" value="1"/>
</dbReference>
<comment type="subcellular location">
    <subcellularLocation>
        <location evidence="1">Cell membrane</location>
        <topology evidence="1">Multi-pass membrane protein</topology>
    </subcellularLocation>
</comment>
<dbReference type="AlphaFoldDB" id="A0A401PDR7"/>
<evidence type="ECO:0000256" key="9">
    <source>
        <dbReference type="ARBA" id="ARBA00023053"/>
    </source>
</evidence>
<evidence type="ECO:0000256" key="5">
    <source>
        <dbReference type="ARBA" id="ARBA00022723"/>
    </source>
</evidence>
<comment type="caution">
    <text evidence="14">The sequence shown here is derived from an EMBL/GenBank/DDBJ whole genome shotgun (WGS) entry which is preliminary data.</text>
</comment>
<proteinExistence type="predicted"/>
<evidence type="ECO:0000256" key="11">
    <source>
        <dbReference type="ARBA" id="ARBA00023157"/>
    </source>
</evidence>
<dbReference type="Proteomes" id="UP000288216">
    <property type="component" value="Unassembled WGS sequence"/>
</dbReference>
<dbReference type="InterPro" id="IPR000175">
    <property type="entry name" value="Na/ntran_symport"/>
</dbReference>
<dbReference type="PANTHER" id="PTHR11616:SF320">
    <property type="entry name" value="SODIUM-DEPENDENT NORADRENALINE TRANSPORTER"/>
    <property type="match status" value="1"/>
</dbReference>
<evidence type="ECO:0000256" key="7">
    <source>
        <dbReference type="ARBA" id="ARBA00022847"/>
    </source>
</evidence>
<keyword evidence="15" id="KW-1185">Reference proteome</keyword>
<dbReference type="GO" id="GO:0006865">
    <property type="term" value="P:amino acid transport"/>
    <property type="evidence" value="ECO:0007669"/>
    <property type="project" value="TreeGrafter"/>
</dbReference>
<evidence type="ECO:0000256" key="13">
    <source>
        <dbReference type="SAM" id="Phobius"/>
    </source>
</evidence>
<gene>
    <name evidence="14" type="ORF">scyTo_0010964</name>
</gene>
<keyword evidence="7" id="KW-0769">Symport</keyword>
<evidence type="ECO:0000256" key="12">
    <source>
        <dbReference type="ARBA" id="ARBA00023180"/>
    </source>
</evidence>
<dbReference type="GO" id="GO:0051583">
    <property type="term" value="P:dopamine uptake involved in synaptic transmission"/>
    <property type="evidence" value="ECO:0007669"/>
    <property type="project" value="TreeGrafter"/>
</dbReference>
<dbReference type="PROSITE" id="PS50267">
    <property type="entry name" value="NA_NEUROTRAN_SYMP_3"/>
    <property type="match status" value="1"/>
</dbReference>
<keyword evidence="11" id="KW-1015">Disulfide bond</keyword>